<feature type="compositionally biased region" description="Basic and acidic residues" evidence="1">
    <location>
        <begin position="304"/>
        <end position="314"/>
    </location>
</feature>
<organism evidence="2 3">
    <name type="scientific">Phyllosticta citricarpa</name>
    <dbReference type="NCBI Taxonomy" id="55181"/>
    <lineage>
        <taxon>Eukaryota</taxon>
        <taxon>Fungi</taxon>
        <taxon>Dikarya</taxon>
        <taxon>Ascomycota</taxon>
        <taxon>Pezizomycotina</taxon>
        <taxon>Dothideomycetes</taxon>
        <taxon>Dothideomycetes incertae sedis</taxon>
        <taxon>Botryosphaeriales</taxon>
        <taxon>Phyllostictaceae</taxon>
        <taxon>Phyllosticta</taxon>
    </lineage>
</organism>
<sequence length="389" mass="42294">MSSSPSTPPKVDGKPPVHDHTPKNPSPLRHVMSVDSPPPGPKIQLAPPPKLKLKLNTPNKETGSNGSKVGSEASVFDGPSAAKDTAGDDGEAAIRTIGLPRVLQYGTEMSVEPAGRSDAPATASSTAFHFTLPPPPPDTDNNNNVNNRSHPRFTPASLTHAPRTVRVILRERSRRNAECEGTAEPPRTPTLAPVRPVIGRTPILPVDDLPRVFDDDEQSTAASEQGSDDDGHAQHPQPHNGADEHETYEAWMERRRERRRERASRRAKDREARERLERYERAYQEREQAKQQSVLRWLGVPEGETPKDGEDGEKQQQVAGVSQDTSARSGLTSFPPPIFTPPDRPLLALPAGDTQPEDSSMESPSNDRVVGQVEAGDGTGDAKTSSKQE</sequence>
<keyword evidence="3" id="KW-1185">Reference proteome</keyword>
<feature type="compositionally biased region" description="Polar residues" evidence="1">
    <location>
        <begin position="315"/>
        <end position="332"/>
    </location>
</feature>
<evidence type="ECO:0000313" key="3">
    <source>
        <dbReference type="Proteomes" id="UP001365128"/>
    </source>
</evidence>
<feature type="compositionally biased region" description="Basic and acidic residues" evidence="1">
    <location>
        <begin position="11"/>
        <end position="22"/>
    </location>
</feature>
<feature type="compositionally biased region" description="Basic and acidic residues" evidence="1">
    <location>
        <begin position="241"/>
        <end position="255"/>
    </location>
</feature>
<gene>
    <name evidence="2" type="ORF">IWX46DRAFT_649531</name>
</gene>
<accession>A0ABR1MCI1</accession>
<dbReference type="EMBL" id="JBBPDW010000016">
    <property type="protein sequence ID" value="KAK7545862.1"/>
    <property type="molecule type" value="Genomic_DNA"/>
</dbReference>
<feature type="compositionally biased region" description="Basic and acidic residues" evidence="1">
    <location>
        <begin position="168"/>
        <end position="178"/>
    </location>
</feature>
<feature type="region of interest" description="Disordered" evidence="1">
    <location>
        <begin position="110"/>
        <end position="389"/>
    </location>
</feature>
<comment type="caution">
    <text evidence="2">The sequence shown here is derived from an EMBL/GenBank/DDBJ whole genome shotgun (WGS) entry which is preliminary data.</text>
</comment>
<protein>
    <recommendedName>
        <fullName evidence="4">PEHE domain-containing protein</fullName>
    </recommendedName>
</protein>
<feature type="compositionally biased region" description="Basic and acidic residues" evidence="1">
    <location>
        <begin position="264"/>
        <end position="289"/>
    </location>
</feature>
<feature type="region of interest" description="Disordered" evidence="1">
    <location>
        <begin position="1"/>
        <end position="89"/>
    </location>
</feature>
<dbReference type="Proteomes" id="UP001365128">
    <property type="component" value="Unassembled WGS sequence"/>
</dbReference>
<feature type="compositionally biased region" description="Pro residues" evidence="1">
    <location>
        <begin position="36"/>
        <end position="50"/>
    </location>
</feature>
<evidence type="ECO:0008006" key="4">
    <source>
        <dbReference type="Google" id="ProtNLM"/>
    </source>
</evidence>
<name>A0ABR1MCI1_9PEZI</name>
<feature type="compositionally biased region" description="Pro residues" evidence="1">
    <location>
        <begin position="334"/>
        <end position="344"/>
    </location>
</feature>
<proteinExistence type="predicted"/>
<reference evidence="2 3" key="1">
    <citation type="submission" date="2024-04" db="EMBL/GenBank/DDBJ databases">
        <title>Phyllosticta paracitricarpa is synonymous to the EU quarantine fungus P. citricarpa based on phylogenomic analyses.</title>
        <authorList>
            <consortium name="Lawrence Berkeley National Laboratory"/>
            <person name="Van Ingen-Buijs V.A."/>
            <person name="Van Westerhoven A.C."/>
            <person name="Haridas S."/>
            <person name="Skiadas P."/>
            <person name="Martin F."/>
            <person name="Groenewald J.Z."/>
            <person name="Crous P.W."/>
            <person name="Seidl M.F."/>
        </authorList>
    </citation>
    <scope>NUCLEOTIDE SEQUENCE [LARGE SCALE GENOMIC DNA]</scope>
    <source>
        <strain evidence="2 3">CBS 122670</strain>
    </source>
</reference>
<feature type="compositionally biased region" description="Polar residues" evidence="1">
    <location>
        <begin position="56"/>
        <end position="68"/>
    </location>
</feature>
<evidence type="ECO:0000313" key="2">
    <source>
        <dbReference type="EMBL" id="KAK7545862.1"/>
    </source>
</evidence>
<evidence type="ECO:0000256" key="1">
    <source>
        <dbReference type="SAM" id="MobiDB-lite"/>
    </source>
</evidence>